<keyword evidence="4" id="KW-1185">Reference proteome</keyword>
<dbReference type="NCBIfam" id="NF002616">
    <property type="entry name" value="PRK02268.1-2"/>
    <property type="match status" value="1"/>
</dbReference>
<reference evidence="3 4" key="1">
    <citation type="submission" date="2019-04" db="EMBL/GenBank/DDBJ databases">
        <title>Mesorhizobium composti sp. nov., isolated from compost.</title>
        <authorList>
            <person name="Lin S.-Y."/>
            <person name="Hameed A."/>
            <person name="Hsieh Y.-T."/>
            <person name="Young C.-C."/>
        </authorList>
    </citation>
    <scope>NUCLEOTIDE SEQUENCE [LARGE SCALE GENOMIC DNA]</scope>
    <source>
        <strain evidence="3 4">CC-YTH430</strain>
    </source>
</reference>
<sequence length="144" mass="15614">MSACWLAVASAEHVRRGWAEGFMQVNHGKAAPLRRISPGDGVVYYSPTTVYRQKDGLQSFTAIGRVREGEPYAGVMGDGSTPFRRDVDWAVAVEAPIAPLLDQLDLTAGQPHWGYQLRFGVLKVSKHDFALIAEAMEAGKAVAA</sequence>
<name>A0ABY2Q2T2_9HYPH</name>
<evidence type="ECO:0000313" key="4">
    <source>
        <dbReference type="Proteomes" id="UP000306441"/>
    </source>
</evidence>
<dbReference type="SUPFAM" id="SSF88697">
    <property type="entry name" value="PUA domain-like"/>
    <property type="match status" value="1"/>
</dbReference>
<gene>
    <name evidence="3" type="ORF">E6C48_19895</name>
</gene>
<dbReference type="CDD" id="cd21132">
    <property type="entry name" value="EVE-like"/>
    <property type="match status" value="1"/>
</dbReference>
<dbReference type="HAMAP" id="MF_00771">
    <property type="entry name" value="UPF0310"/>
    <property type="match status" value="1"/>
</dbReference>
<dbReference type="Gene3D" id="3.10.590.10">
    <property type="entry name" value="ph1033 like domains"/>
    <property type="match status" value="1"/>
</dbReference>
<dbReference type="Proteomes" id="UP000306441">
    <property type="component" value="Unassembled WGS sequence"/>
</dbReference>
<dbReference type="InterPro" id="IPR022996">
    <property type="entry name" value="UPF0310"/>
</dbReference>
<dbReference type="InterPro" id="IPR002740">
    <property type="entry name" value="EVE_domain"/>
</dbReference>
<protein>
    <recommendedName>
        <fullName evidence="1">UPF0310 protein E6C48_19895</fullName>
    </recommendedName>
</protein>
<evidence type="ECO:0000256" key="1">
    <source>
        <dbReference type="HAMAP-Rule" id="MF_00771"/>
    </source>
</evidence>
<proteinExistence type="inferred from homology"/>
<dbReference type="RefSeq" id="WP_136359933.1">
    <property type="nucleotide sequence ID" value="NZ_SSNY01000014.1"/>
</dbReference>
<dbReference type="EMBL" id="SSNY01000014">
    <property type="protein sequence ID" value="THF54925.1"/>
    <property type="molecule type" value="Genomic_DNA"/>
</dbReference>
<dbReference type="InterPro" id="IPR015947">
    <property type="entry name" value="PUA-like_sf"/>
</dbReference>
<feature type="domain" description="EVE" evidence="2">
    <location>
        <begin position="4"/>
        <end position="134"/>
    </location>
</feature>
<comment type="similarity">
    <text evidence="1">Belongs to the UPF0310 family.</text>
</comment>
<evidence type="ECO:0000259" key="2">
    <source>
        <dbReference type="Pfam" id="PF01878"/>
    </source>
</evidence>
<organism evidence="3 4">
    <name type="scientific">Ollibium composti</name>
    <dbReference type="NCBI Taxonomy" id="2675109"/>
    <lineage>
        <taxon>Bacteria</taxon>
        <taxon>Pseudomonadati</taxon>
        <taxon>Pseudomonadota</taxon>
        <taxon>Alphaproteobacteria</taxon>
        <taxon>Hyphomicrobiales</taxon>
        <taxon>Phyllobacteriaceae</taxon>
        <taxon>Ollibium</taxon>
    </lineage>
</organism>
<evidence type="ECO:0000313" key="3">
    <source>
        <dbReference type="EMBL" id="THF54925.1"/>
    </source>
</evidence>
<comment type="caution">
    <text evidence="3">The sequence shown here is derived from an EMBL/GenBank/DDBJ whole genome shotgun (WGS) entry which is preliminary data.</text>
</comment>
<accession>A0ABY2Q2T2</accession>
<dbReference type="Pfam" id="PF01878">
    <property type="entry name" value="EVE"/>
    <property type="match status" value="1"/>
</dbReference>